<proteinExistence type="predicted"/>
<evidence type="ECO:0000313" key="2">
    <source>
        <dbReference type="Proteomes" id="UP000683360"/>
    </source>
</evidence>
<sequence length="127" mass="14603">MIFKGCPYDIGYLEENIVAVSLHGTHQILKINIDNKEITTTITRKKSYCFGIDSNGETIVTIERRDLKAYATFLDLAGKKLRCIKWMDCSRNMLQYMEASYTALILAGRKCYVWMKMGIRFGNLTKS</sequence>
<organism evidence="1 2">
    <name type="scientific">Mytilus edulis</name>
    <name type="common">Blue mussel</name>
    <dbReference type="NCBI Taxonomy" id="6550"/>
    <lineage>
        <taxon>Eukaryota</taxon>
        <taxon>Metazoa</taxon>
        <taxon>Spiralia</taxon>
        <taxon>Lophotrochozoa</taxon>
        <taxon>Mollusca</taxon>
        <taxon>Bivalvia</taxon>
        <taxon>Autobranchia</taxon>
        <taxon>Pteriomorphia</taxon>
        <taxon>Mytilida</taxon>
        <taxon>Mytiloidea</taxon>
        <taxon>Mytilidae</taxon>
        <taxon>Mytilinae</taxon>
        <taxon>Mytilus</taxon>
    </lineage>
</organism>
<reference evidence="1" key="1">
    <citation type="submission" date="2021-03" db="EMBL/GenBank/DDBJ databases">
        <authorList>
            <person name="Bekaert M."/>
        </authorList>
    </citation>
    <scope>NUCLEOTIDE SEQUENCE</scope>
</reference>
<comment type="caution">
    <text evidence="1">The sequence shown here is derived from an EMBL/GenBank/DDBJ whole genome shotgun (WGS) entry which is preliminary data.</text>
</comment>
<name>A0A8S3QJQ9_MYTED</name>
<protein>
    <submittedName>
        <fullName evidence="1">Uncharacterized protein</fullName>
    </submittedName>
</protein>
<accession>A0A8S3QJQ9</accession>
<dbReference type="Proteomes" id="UP000683360">
    <property type="component" value="Unassembled WGS sequence"/>
</dbReference>
<dbReference type="EMBL" id="CAJPWZ010000488">
    <property type="protein sequence ID" value="CAG2194680.1"/>
    <property type="molecule type" value="Genomic_DNA"/>
</dbReference>
<gene>
    <name evidence="1" type="ORF">MEDL_9677</name>
</gene>
<keyword evidence="2" id="KW-1185">Reference proteome</keyword>
<dbReference type="AlphaFoldDB" id="A0A8S3QJQ9"/>
<evidence type="ECO:0000313" key="1">
    <source>
        <dbReference type="EMBL" id="CAG2194680.1"/>
    </source>
</evidence>
<dbReference type="OrthoDB" id="10066052at2759"/>